<protein>
    <submittedName>
        <fullName evidence="1">Uncharacterized protein</fullName>
    </submittedName>
</protein>
<accession>A0ACC1QTV3</accession>
<dbReference type="EMBL" id="JANAKD010000596">
    <property type="protein sequence ID" value="KAJ3492484.1"/>
    <property type="molecule type" value="Genomic_DNA"/>
</dbReference>
<name>A0ACC1QTV3_9HYPO</name>
<comment type="caution">
    <text evidence="1">The sequence shown here is derived from an EMBL/GenBank/DDBJ whole genome shotgun (WGS) entry which is preliminary data.</text>
</comment>
<dbReference type="Proteomes" id="UP001148737">
    <property type="component" value="Unassembled WGS sequence"/>
</dbReference>
<keyword evidence="2" id="KW-1185">Reference proteome</keyword>
<organism evidence="1 2">
    <name type="scientific">Lecanicillium saksenae</name>
    <dbReference type="NCBI Taxonomy" id="468837"/>
    <lineage>
        <taxon>Eukaryota</taxon>
        <taxon>Fungi</taxon>
        <taxon>Dikarya</taxon>
        <taxon>Ascomycota</taxon>
        <taxon>Pezizomycotina</taxon>
        <taxon>Sordariomycetes</taxon>
        <taxon>Hypocreomycetidae</taxon>
        <taxon>Hypocreales</taxon>
        <taxon>Cordycipitaceae</taxon>
        <taxon>Lecanicillium</taxon>
    </lineage>
</organism>
<reference evidence="1" key="1">
    <citation type="submission" date="2022-07" db="EMBL/GenBank/DDBJ databases">
        <title>Genome Sequence of Lecanicillium saksenae.</title>
        <authorList>
            <person name="Buettner E."/>
        </authorList>
    </citation>
    <scope>NUCLEOTIDE SEQUENCE</scope>
    <source>
        <strain evidence="1">VT-O1</strain>
    </source>
</reference>
<evidence type="ECO:0000313" key="2">
    <source>
        <dbReference type="Proteomes" id="UP001148737"/>
    </source>
</evidence>
<gene>
    <name evidence="1" type="ORF">NLG97_g5367</name>
</gene>
<evidence type="ECO:0000313" key="1">
    <source>
        <dbReference type="EMBL" id="KAJ3492484.1"/>
    </source>
</evidence>
<sequence>MVMSPKRDDITLRLIEEFKQVMLDLEPPLFCEEEDEFSGSDDWAAGDEDDDGDEDSGNVRCWLGIFSRGGSPLTTEED</sequence>
<proteinExistence type="predicted"/>